<dbReference type="CDD" id="cd05154">
    <property type="entry name" value="ACAD10_11_N-like"/>
    <property type="match status" value="1"/>
</dbReference>
<keyword evidence="3" id="KW-1185">Reference proteome</keyword>
<dbReference type="SUPFAM" id="SSF56112">
    <property type="entry name" value="Protein kinase-like (PK-like)"/>
    <property type="match status" value="1"/>
</dbReference>
<accession>A0A1C4ZBU2</accession>
<organism evidence="2 3">
    <name type="scientific">Micromonospora echinospora</name>
    <name type="common">Micromonospora purpurea</name>
    <dbReference type="NCBI Taxonomy" id="1877"/>
    <lineage>
        <taxon>Bacteria</taxon>
        <taxon>Bacillati</taxon>
        <taxon>Actinomycetota</taxon>
        <taxon>Actinomycetes</taxon>
        <taxon>Micromonosporales</taxon>
        <taxon>Micromonosporaceae</taxon>
        <taxon>Micromonospora</taxon>
    </lineage>
</organism>
<dbReference type="EMBL" id="LT607413">
    <property type="protein sequence ID" value="SCF30409.1"/>
    <property type="molecule type" value="Genomic_DNA"/>
</dbReference>
<evidence type="ECO:0000313" key="3">
    <source>
        <dbReference type="Proteomes" id="UP000198253"/>
    </source>
</evidence>
<dbReference type="InterPro" id="IPR052898">
    <property type="entry name" value="ACAD10-like"/>
</dbReference>
<dbReference type="PANTHER" id="PTHR47829">
    <property type="entry name" value="HYDROLASE, PUTATIVE (AFU_ORTHOLOGUE AFUA_1G12880)-RELATED"/>
    <property type="match status" value="1"/>
</dbReference>
<evidence type="ECO:0000259" key="1">
    <source>
        <dbReference type="Pfam" id="PF01636"/>
    </source>
</evidence>
<protein>
    <submittedName>
        <fullName evidence="2">Predicted kinase, aminoglycoside phosphotransferase (APT) family</fullName>
    </submittedName>
</protein>
<dbReference type="InParanoid" id="A0A1C4ZBU2"/>
<keyword evidence="2" id="KW-0808">Transferase</keyword>
<proteinExistence type="predicted"/>
<dbReference type="RefSeq" id="WP_088983807.1">
    <property type="nucleotide sequence ID" value="NZ_LT607413.1"/>
</dbReference>
<feature type="domain" description="Aminoglycoside phosphotransferase" evidence="1">
    <location>
        <begin position="31"/>
        <end position="265"/>
    </location>
</feature>
<dbReference type="InterPro" id="IPR002575">
    <property type="entry name" value="Aminoglycoside_PTrfase"/>
</dbReference>
<dbReference type="InterPro" id="IPR011009">
    <property type="entry name" value="Kinase-like_dom_sf"/>
</dbReference>
<sequence>MAELPGLDLHRLADHLDRAVPGLLAGKLRGELLTGGRSNLTYAVTDGRSRWVVRRPPLGHVLATAHDMGREYRVMRALARTPVPVPGTVYLCPDPAVLGAPFYLMRHVPGRAYREPAELVGWGPVGVRTLFLSLVDVLAALHAVDPAGVGLADFGRPEGFTGRQVRRWKRQLDASRSRDLPGVEELYDRLAAAVPESRTGVLLHGDFRLDNVLVGGDRTVRAVLDWEMSTLGDPLTDLALFLVYAGRTDLPGRPGDDELAARYADRSGRRVDDLDWYLAFAAFKLAVILEGVHYRWVRGQTVGSGFGDVGARVPPLVAQGLTRIRRR</sequence>
<dbReference type="Gene3D" id="3.30.200.20">
    <property type="entry name" value="Phosphorylase Kinase, domain 1"/>
    <property type="match status" value="1"/>
</dbReference>
<dbReference type="GO" id="GO:0016301">
    <property type="term" value="F:kinase activity"/>
    <property type="evidence" value="ECO:0007669"/>
    <property type="project" value="UniProtKB-KW"/>
</dbReference>
<keyword evidence="2" id="KW-0418">Kinase</keyword>
<reference evidence="3" key="1">
    <citation type="submission" date="2016-06" db="EMBL/GenBank/DDBJ databases">
        <authorList>
            <person name="Varghese N."/>
            <person name="Submissions Spin"/>
        </authorList>
    </citation>
    <scope>NUCLEOTIDE SEQUENCE [LARGE SCALE GENOMIC DNA]</scope>
    <source>
        <strain evidence="3">DSM 43816</strain>
    </source>
</reference>
<name>A0A1C4ZBU2_MICEC</name>
<evidence type="ECO:0000313" key="2">
    <source>
        <dbReference type="EMBL" id="SCF30409.1"/>
    </source>
</evidence>
<dbReference type="PANTHER" id="PTHR47829:SF1">
    <property type="entry name" value="HAD FAMILY PHOSPHATASE"/>
    <property type="match status" value="1"/>
</dbReference>
<dbReference type="Proteomes" id="UP000198253">
    <property type="component" value="Chromosome I"/>
</dbReference>
<dbReference type="Gene3D" id="3.90.1200.10">
    <property type="match status" value="1"/>
</dbReference>
<dbReference type="AlphaFoldDB" id="A0A1C4ZBU2"/>
<dbReference type="OrthoDB" id="3806873at2"/>
<dbReference type="InterPro" id="IPR041726">
    <property type="entry name" value="ACAD10_11_N"/>
</dbReference>
<gene>
    <name evidence="2" type="ORF">GA0070618_5044</name>
</gene>
<dbReference type="Pfam" id="PF01636">
    <property type="entry name" value="APH"/>
    <property type="match status" value="1"/>
</dbReference>